<accession>A0AAF0D5A5</accession>
<evidence type="ECO:0000313" key="2">
    <source>
        <dbReference type="Proteomes" id="UP001269161"/>
    </source>
</evidence>
<dbReference type="Proteomes" id="UP001269161">
    <property type="component" value="Segment"/>
</dbReference>
<organism evidence="1 2">
    <name type="scientific">Caudoviricetes sp. 'Rudgehvirus jaberico'</name>
    <dbReference type="NCBI Taxonomy" id="3028515"/>
    <lineage>
        <taxon>Viruses</taxon>
        <taxon>Duplodnaviria</taxon>
        <taxon>Heunggongvirae</taxon>
        <taxon>Uroviricota</taxon>
        <taxon>Caudoviricetes</taxon>
        <taxon>Crassvirales</taxon>
        <taxon>Intestiviridae</taxon>
        <taxon>Crudevirinae</taxon>
    </lineage>
</organism>
<protein>
    <submittedName>
        <fullName evidence="1">Uncharacterized protein</fullName>
    </submittedName>
</protein>
<proteinExistence type="predicted"/>
<name>A0AAF0D5A5_9CAUD</name>
<keyword evidence="2" id="KW-1185">Reference proteome</keyword>
<dbReference type="RefSeq" id="YP_011108628.1">
    <property type="nucleotide sequence ID" value="NC_091965.1"/>
</dbReference>
<dbReference type="EMBL" id="OQ198719">
    <property type="protein sequence ID" value="WEU69866.1"/>
    <property type="molecule type" value="Genomic_DNA"/>
</dbReference>
<evidence type="ECO:0000313" key="1">
    <source>
        <dbReference type="EMBL" id="WEU69866.1"/>
    </source>
</evidence>
<reference evidence="1" key="1">
    <citation type="submission" date="2023-01" db="EMBL/GenBank/DDBJ databases">
        <title>New crAssphage isolates infecting Bacteroides cellulosilyticus.</title>
        <authorList>
            <person name="Papudeshi B."/>
            <person name="Vega A.A."/>
            <person name="Souza C."/>
            <person name="Giles S.K."/>
            <person name="Mallawaarachchi V."/>
            <person name="Roach M.J."/>
            <person name="An M."/>
            <person name="Jacobson N."/>
            <person name="McNair K."/>
            <person name="Mora M.F."/>
            <person name="Pastrana K."/>
            <person name="Leigh C."/>
            <person name="Cram C."/>
            <person name="Plewa W.S."/>
            <person name="Grigson S.R."/>
            <person name="Bouras G.S."/>
            <person name="Decewicz P."/>
            <person name="Luque A."/>
            <person name="Droit L."/>
            <person name="Handley S."/>
            <person name="Segall A.M."/>
            <person name="Dinsdale E.A."/>
            <person name="Edwards R.A."/>
        </authorList>
    </citation>
    <scope>NUCLEOTIDE SEQUENCE</scope>
    <source>
        <strain evidence="1">Bc11</strain>
    </source>
</reference>
<sequence>MAPINFNIPRYQRREFVAAPLETYANTLGTLQQRHEQAIQQANATKTFLANKQLNEAENEWLYNYTQDIQNQLESAAESGSYATALTTAQKLAGQVASDPALIGRERYQQQFKEFQEQVKTSKDYDDDVKAYALAMNPYGYQDTTNDKGQVTGGTTFNPNYQPVAQVDLNEIYQKALSTVGVDSSQGGQLVWGDENGNLRQGAPNIAGGDLPYLKTSQGIQRLDANKIRQAVEAAIDATPGARASIKQDYTVNAWKASRGDTNNLVTKPDGTIMSMQEFQESMLAPRYKASAYTRVTRDVDPSIGFNFLKAREAQEDAARKKTGTGKQDDFATSFITPIGKQKVEPQTVSQIQADKANYQTSLRNIFADYGIDKTVSDEQGYRLVRNRLLSSGQPTEFIQRKVAELDNIYNQFNIANNRLEGTRAQLTPEQRQATDFLGNKYSNGNMSNAEENRYQREYSEKINKMFFNGDNYENLIINPSDKESFNHILTQLRGRNGLGLSRNDVYTKTIDGKERIIITKEAFAKYGDVMREAISPRSGSLTNRRGASYEMQLYNNDNDIRDLSNNGAKFGGLRVAYNEYGLGEVISKANSASNAADRRIANELAPTYIELFGSNLPIEITAQGMGMTDEQIKSYRNEYKNALANANGGSVGMKIRNENGEFVPVEDSTKREAYMKTLASRLDEAQIGTVVDPITGKLLQVISVPNMLKQGKNTKKFADSDIEDISPASGSLTITVEGIRTDMTSLFERSPQVQNMAKLNAIKYNSALSQGYTLTPEEFGDGTATAGIENGQWFIQTGDNRINVTQEEMTGIITSNKANQVMLNAVQNAADILISQNGSISQAPQDEVEVSVVTPLYVKAFNDFRIDIANVDREQVPVPTLNKIYKHFSDLYYQTTGEYPSARINETGFNK</sequence>